<reference evidence="2" key="1">
    <citation type="submission" date="2014-07" db="EMBL/GenBank/DDBJ databases">
        <authorList>
            <person name="Martin A.A"/>
            <person name="De Silva N."/>
        </authorList>
    </citation>
    <scope>NUCLEOTIDE SEQUENCE</scope>
</reference>
<reference evidence="3" key="2">
    <citation type="submission" date="2015-08" db="UniProtKB">
        <authorList>
            <consortium name="WormBaseParasite"/>
        </authorList>
    </citation>
    <scope>IDENTIFICATION</scope>
</reference>
<dbReference type="InterPro" id="IPR036397">
    <property type="entry name" value="RNaseH_sf"/>
</dbReference>
<dbReference type="GO" id="GO:0003676">
    <property type="term" value="F:nucleic acid binding"/>
    <property type="evidence" value="ECO:0007669"/>
    <property type="project" value="InterPro"/>
</dbReference>
<name>A0A0K0FNU5_STRVS</name>
<proteinExistence type="predicted"/>
<accession>A0A0K0FNU5</accession>
<keyword evidence="2" id="KW-1185">Reference proteome</keyword>
<sequence>MIRGYPKVIKTDNGSNFVGSKFKQFLQNLNINHITSNAFHSRGNSQCERSFKTISDIIAKICRKLPTTWADTLEAVQFYVNSTVSKSTGVSPFFAEHLRHPNTLLDQMLKTYSSAIIREEIYQCLKETRTEENSRLPFKPVLKFNAGDEFFIRSSDKDANKFGYRYDCPHKVIKDCGTFLIYKIGNLERTVHKQNVKRN</sequence>
<organism evidence="2 3">
    <name type="scientific">Strongyloides venezuelensis</name>
    <name type="common">Threadworm</name>
    <dbReference type="NCBI Taxonomy" id="75913"/>
    <lineage>
        <taxon>Eukaryota</taxon>
        <taxon>Metazoa</taxon>
        <taxon>Ecdysozoa</taxon>
        <taxon>Nematoda</taxon>
        <taxon>Chromadorea</taxon>
        <taxon>Rhabditida</taxon>
        <taxon>Tylenchina</taxon>
        <taxon>Panagrolaimomorpha</taxon>
        <taxon>Strongyloidoidea</taxon>
        <taxon>Strongyloididae</taxon>
        <taxon>Strongyloides</taxon>
    </lineage>
</organism>
<evidence type="ECO:0000259" key="1">
    <source>
        <dbReference type="PROSITE" id="PS50994"/>
    </source>
</evidence>
<evidence type="ECO:0000313" key="2">
    <source>
        <dbReference type="Proteomes" id="UP000035680"/>
    </source>
</evidence>
<dbReference type="PANTHER" id="PTHR37984">
    <property type="entry name" value="PROTEIN CBG26694"/>
    <property type="match status" value="1"/>
</dbReference>
<feature type="domain" description="Integrase catalytic" evidence="1">
    <location>
        <begin position="1"/>
        <end position="100"/>
    </location>
</feature>
<evidence type="ECO:0000313" key="3">
    <source>
        <dbReference type="WBParaSite" id="SVE_1079600.1"/>
    </source>
</evidence>
<dbReference type="InterPro" id="IPR012337">
    <property type="entry name" value="RNaseH-like_sf"/>
</dbReference>
<dbReference type="InterPro" id="IPR001584">
    <property type="entry name" value="Integrase_cat-core"/>
</dbReference>
<dbReference type="PROSITE" id="PS50994">
    <property type="entry name" value="INTEGRASE"/>
    <property type="match status" value="1"/>
</dbReference>
<dbReference type="AlphaFoldDB" id="A0A0K0FNU5"/>
<dbReference type="GO" id="GO:0015074">
    <property type="term" value="P:DNA integration"/>
    <property type="evidence" value="ECO:0007669"/>
    <property type="project" value="InterPro"/>
</dbReference>
<dbReference type="STRING" id="75913.A0A0K0FNU5"/>
<dbReference type="SUPFAM" id="SSF53098">
    <property type="entry name" value="Ribonuclease H-like"/>
    <property type="match status" value="1"/>
</dbReference>
<protein>
    <submittedName>
        <fullName evidence="3">Integrase catalytic domain-containing protein</fullName>
    </submittedName>
</protein>
<dbReference type="Proteomes" id="UP000035680">
    <property type="component" value="Unassembled WGS sequence"/>
</dbReference>
<dbReference type="Gene3D" id="3.30.420.10">
    <property type="entry name" value="Ribonuclease H-like superfamily/Ribonuclease H"/>
    <property type="match status" value="1"/>
</dbReference>
<dbReference type="PANTHER" id="PTHR37984:SF5">
    <property type="entry name" value="PROTEIN NYNRIN-LIKE"/>
    <property type="match status" value="1"/>
</dbReference>
<dbReference type="WBParaSite" id="SVE_1079600.1">
    <property type="protein sequence ID" value="SVE_1079600.1"/>
    <property type="gene ID" value="SVE_1079600"/>
</dbReference>
<dbReference type="InterPro" id="IPR050951">
    <property type="entry name" value="Retrovirus_Pol_polyprotein"/>
</dbReference>